<evidence type="ECO:0000313" key="4">
    <source>
        <dbReference type="Proteomes" id="UP001153714"/>
    </source>
</evidence>
<sequence length="198" mass="22448">MIQFTIKTLDSKNHHFTVDDEITVQQLKEKVREQMGIETNLQRLIFCGRVMQDDKKLSRYDIDGKVVHLVQRAPPRSRRRIAYGSSSGSAEGNGSDGDGSTSDSSGLRGSRRRYFQISNTNTDDSENEDIMQEERRRIMYSSLPRGASDFLMDHQNLASMSPTAIRLEILSRMIEEIKASLAVLRAHITGEVGFYNNC</sequence>
<organism evidence="3 4">
    <name type="scientific">Diatraea saccharalis</name>
    <name type="common">sugarcane borer</name>
    <dbReference type="NCBI Taxonomy" id="40085"/>
    <lineage>
        <taxon>Eukaryota</taxon>
        <taxon>Metazoa</taxon>
        <taxon>Ecdysozoa</taxon>
        <taxon>Arthropoda</taxon>
        <taxon>Hexapoda</taxon>
        <taxon>Insecta</taxon>
        <taxon>Pterygota</taxon>
        <taxon>Neoptera</taxon>
        <taxon>Endopterygota</taxon>
        <taxon>Lepidoptera</taxon>
        <taxon>Glossata</taxon>
        <taxon>Ditrysia</taxon>
        <taxon>Pyraloidea</taxon>
        <taxon>Crambidae</taxon>
        <taxon>Crambinae</taxon>
        <taxon>Diatraea</taxon>
    </lineage>
</organism>
<reference evidence="3" key="2">
    <citation type="submission" date="2022-10" db="EMBL/GenBank/DDBJ databases">
        <authorList>
            <consortium name="ENA_rothamsted_submissions"/>
            <consortium name="culmorum"/>
            <person name="King R."/>
        </authorList>
    </citation>
    <scope>NUCLEOTIDE SEQUENCE</scope>
</reference>
<feature type="compositionally biased region" description="Low complexity" evidence="1">
    <location>
        <begin position="84"/>
        <end position="108"/>
    </location>
</feature>
<keyword evidence="4" id="KW-1185">Reference proteome</keyword>
<dbReference type="GO" id="GO:0036503">
    <property type="term" value="P:ERAD pathway"/>
    <property type="evidence" value="ECO:0007669"/>
    <property type="project" value="TreeGrafter"/>
</dbReference>
<dbReference type="InterPro" id="IPR000626">
    <property type="entry name" value="Ubiquitin-like_dom"/>
</dbReference>
<dbReference type="EMBL" id="OU893332">
    <property type="protein sequence ID" value="CAG9781977.1"/>
    <property type="molecule type" value="Genomic_DNA"/>
</dbReference>
<dbReference type="GO" id="GO:0071818">
    <property type="term" value="C:BAT3 complex"/>
    <property type="evidence" value="ECO:0007669"/>
    <property type="project" value="TreeGrafter"/>
</dbReference>
<dbReference type="PANTHER" id="PTHR15204">
    <property type="entry name" value="LARGE PROLINE-RICH PROTEIN BAG6"/>
    <property type="match status" value="1"/>
</dbReference>
<dbReference type="GO" id="GO:0031593">
    <property type="term" value="F:polyubiquitin modification-dependent protein binding"/>
    <property type="evidence" value="ECO:0007669"/>
    <property type="project" value="TreeGrafter"/>
</dbReference>
<evidence type="ECO:0000313" key="3">
    <source>
        <dbReference type="EMBL" id="CAG9781977.1"/>
    </source>
</evidence>
<feature type="region of interest" description="Disordered" evidence="1">
    <location>
        <begin position="77"/>
        <end position="129"/>
    </location>
</feature>
<evidence type="ECO:0000256" key="1">
    <source>
        <dbReference type="SAM" id="MobiDB-lite"/>
    </source>
</evidence>
<name>A0A9N9QTE1_9NEOP</name>
<dbReference type="FunFam" id="3.10.20.90:FF:000154">
    <property type="entry name" value="Large proline-rich protein BAG6"/>
    <property type="match status" value="1"/>
</dbReference>
<gene>
    <name evidence="3" type="ORF">DIATSA_LOCUS278</name>
</gene>
<protein>
    <recommendedName>
        <fullName evidence="2">Ubiquitin-like domain-containing protein</fullName>
    </recommendedName>
</protein>
<evidence type="ECO:0000259" key="2">
    <source>
        <dbReference type="SMART" id="SM00213"/>
    </source>
</evidence>
<dbReference type="GO" id="GO:0051787">
    <property type="term" value="F:misfolded protein binding"/>
    <property type="evidence" value="ECO:0007669"/>
    <property type="project" value="TreeGrafter"/>
</dbReference>
<accession>A0A9N9QTE1</accession>
<feature type="domain" description="Ubiquitin-like" evidence="2">
    <location>
        <begin position="2"/>
        <end position="72"/>
    </location>
</feature>
<dbReference type="OrthoDB" id="1885901at2759"/>
<dbReference type="SUPFAM" id="SSF54236">
    <property type="entry name" value="Ubiquitin-like"/>
    <property type="match status" value="1"/>
</dbReference>
<dbReference type="PANTHER" id="PTHR15204:SF0">
    <property type="entry name" value="LARGE PROLINE-RICH PROTEIN BAG6"/>
    <property type="match status" value="1"/>
</dbReference>
<dbReference type="AlphaFoldDB" id="A0A9N9QTE1"/>
<dbReference type="InterPro" id="IPR029071">
    <property type="entry name" value="Ubiquitin-like_domsf"/>
</dbReference>
<dbReference type="Pfam" id="PF00240">
    <property type="entry name" value="ubiquitin"/>
    <property type="match status" value="1"/>
</dbReference>
<reference evidence="3" key="1">
    <citation type="submission" date="2021-12" db="EMBL/GenBank/DDBJ databases">
        <authorList>
            <person name="King R."/>
        </authorList>
    </citation>
    <scope>NUCLEOTIDE SEQUENCE</scope>
</reference>
<dbReference type="Gene3D" id="3.10.20.90">
    <property type="entry name" value="Phosphatidylinositol 3-kinase Catalytic Subunit, Chain A, domain 1"/>
    <property type="match status" value="1"/>
</dbReference>
<proteinExistence type="predicted"/>
<dbReference type="SMART" id="SM00213">
    <property type="entry name" value="UBQ"/>
    <property type="match status" value="1"/>
</dbReference>
<dbReference type="Proteomes" id="UP001153714">
    <property type="component" value="Chromosome 1"/>
</dbReference>